<evidence type="ECO:0000256" key="3">
    <source>
        <dbReference type="ARBA" id="ARBA00023002"/>
    </source>
</evidence>
<dbReference type="EMBL" id="ML121568">
    <property type="protein sequence ID" value="RPB20753.1"/>
    <property type="molecule type" value="Genomic_DNA"/>
</dbReference>
<dbReference type="PANTHER" id="PTHR43008:SF8">
    <property type="entry name" value="BENZIL REDUCTASE ((S)-BENZOIN FORMING) IRC24"/>
    <property type="match status" value="1"/>
</dbReference>
<dbReference type="InParanoid" id="A0A3N4LCZ7"/>
<protein>
    <submittedName>
        <fullName evidence="6">NAD(P)-binding protein</fullName>
    </submittedName>
</protein>
<evidence type="ECO:0000313" key="7">
    <source>
        <dbReference type="Proteomes" id="UP000267821"/>
    </source>
</evidence>
<dbReference type="OrthoDB" id="153074at2759"/>
<keyword evidence="2" id="KW-0521">NADP</keyword>
<dbReference type="Pfam" id="PF00106">
    <property type="entry name" value="adh_short"/>
    <property type="match status" value="2"/>
</dbReference>
<dbReference type="PRINTS" id="PR00081">
    <property type="entry name" value="GDHRDH"/>
</dbReference>
<organism evidence="6 7">
    <name type="scientific">Terfezia boudieri ATCC MYA-4762</name>
    <dbReference type="NCBI Taxonomy" id="1051890"/>
    <lineage>
        <taxon>Eukaryota</taxon>
        <taxon>Fungi</taxon>
        <taxon>Dikarya</taxon>
        <taxon>Ascomycota</taxon>
        <taxon>Pezizomycotina</taxon>
        <taxon>Pezizomycetes</taxon>
        <taxon>Pezizales</taxon>
        <taxon>Pezizaceae</taxon>
        <taxon>Terfezia</taxon>
    </lineage>
</organism>
<dbReference type="InterPro" id="IPR020904">
    <property type="entry name" value="Sc_DH/Rdtase_CS"/>
</dbReference>
<keyword evidence="3" id="KW-0560">Oxidoreductase</keyword>
<evidence type="ECO:0000256" key="2">
    <source>
        <dbReference type="ARBA" id="ARBA00022857"/>
    </source>
</evidence>
<dbReference type="SUPFAM" id="SSF51735">
    <property type="entry name" value="NAD(P)-binding Rossmann-fold domains"/>
    <property type="match status" value="1"/>
</dbReference>
<proteinExistence type="inferred from homology"/>
<dbReference type="PROSITE" id="PS00061">
    <property type="entry name" value="ADH_SHORT"/>
    <property type="match status" value="1"/>
</dbReference>
<dbReference type="Proteomes" id="UP000267821">
    <property type="component" value="Unassembled WGS sequence"/>
</dbReference>
<dbReference type="STRING" id="1051890.A0A3N4LCZ7"/>
<dbReference type="GO" id="GO:0016616">
    <property type="term" value="F:oxidoreductase activity, acting on the CH-OH group of donors, NAD or NADP as acceptor"/>
    <property type="evidence" value="ECO:0007669"/>
    <property type="project" value="UniProtKB-ARBA"/>
</dbReference>
<gene>
    <name evidence="6" type="ORF">L211DRAFT_504888</name>
</gene>
<dbReference type="PANTHER" id="PTHR43008">
    <property type="entry name" value="BENZIL REDUCTASE"/>
    <property type="match status" value="1"/>
</dbReference>
<evidence type="ECO:0000256" key="4">
    <source>
        <dbReference type="RuleBase" id="RU000363"/>
    </source>
</evidence>
<reference evidence="6 7" key="1">
    <citation type="journal article" date="2018" name="Nat. Ecol. Evol.">
        <title>Pezizomycetes genomes reveal the molecular basis of ectomycorrhizal truffle lifestyle.</title>
        <authorList>
            <person name="Murat C."/>
            <person name="Payen T."/>
            <person name="Noel B."/>
            <person name="Kuo A."/>
            <person name="Morin E."/>
            <person name="Chen J."/>
            <person name="Kohler A."/>
            <person name="Krizsan K."/>
            <person name="Balestrini R."/>
            <person name="Da Silva C."/>
            <person name="Montanini B."/>
            <person name="Hainaut M."/>
            <person name="Levati E."/>
            <person name="Barry K.W."/>
            <person name="Belfiori B."/>
            <person name="Cichocki N."/>
            <person name="Clum A."/>
            <person name="Dockter R.B."/>
            <person name="Fauchery L."/>
            <person name="Guy J."/>
            <person name="Iotti M."/>
            <person name="Le Tacon F."/>
            <person name="Lindquist E.A."/>
            <person name="Lipzen A."/>
            <person name="Malagnac F."/>
            <person name="Mello A."/>
            <person name="Molinier V."/>
            <person name="Miyauchi S."/>
            <person name="Poulain J."/>
            <person name="Riccioni C."/>
            <person name="Rubini A."/>
            <person name="Sitrit Y."/>
            <person name="Splivallo R."/>
            <person name="Traeger S."/>
            <person name="Wang M."/>
            <person name="Zifcakova L."/>
            <person name="Wipf D."/>
            <person name="Zambonelli A."/>
            <person name="Paolocci F."/>
            <person name="Nowrousian M."/>
            <person name="Ottonello S."/>
            <person name="Baldrian P."/>
            <person name="Spatafora J.W."/>
            <person name="Henrissat B."/>
            <person name="Nagy L.G."/>
            <person name="Aury J.M."/>
            <person name="Wincker P."/>
            <person name="Grigoriev I.V."/>
            <person name="Bonfante P."/>
            <person name="Martin F.M."/>
        </authorList>
    </citation>
    <scope>NUCLEOTIDE SEQUENCE [LARGE SCALE GENOMIC DNA]</scope>
    <source>
        <strain evidence="6 7">ATCC MYA-4762</strain>
    </source>
</reference>
<evidence type="ECO:0000313" key="6">
    <source>
        <dbReference type="EMBL" id="RPB20753.1"/>
    </source>
</evidence>
<keyword evidence="7" id="KW-1185">Reference proteome</keyword>
<sequence length="286" mass="30709">MPTRPNPVILVTGTSRGLGYEIARLLLTMHIPLSLVTVSRSYSPSGTVALPDNTIHSHTHIQLDLSVPGGPAAAVAGAVATYGRLDGIVVNHGVLDPVERIAGPEGEKEEEVEEREKVQGGGEGGEAAPPDGLDEWRMAWEVNFFSVLGLCRSAIPHLRATSGRIVFISSGASQKGYSGWGCYSASKAALNSLCRTLATEEPLITSISLRPGVMDTQMQRDVRERHGRAMGAGQERFMELHRRGALLKPEKPGAVVANLVIRGGKELSGGYFSWDSPEMRPYRSSD</sequence>
<comment type="similarity">
    <text evidence="1 4">Belongs to the short-chain dehydrogenases/reductases (SDR) family.</text>
</comment>
<dbReference type="InterPro" id="IPR036291">
    <property type="entry name" value="NAD(P)-bd_dom_sf"/>
</dbReference>
<dbReference type="InterPro" id="IPR002347">
    <property type="entry name" value="SDR_fam"/>
</dbReference>
<dbReference type="Gene3D" id="3.40.50.720">
    <property type="entry name" value="NAD(P)-binding Rossmann-like Domain"/>
    <property type="match status" value="1"/>
</dbReference>
<evidence type="ECO:0000256" key="5">
    <source>
        <dbReference type="SAM" id="MobiDB-lite"/>
    </source>
</evidence>
<accession>A0A3N4LCZ7</accession>
<feature type="region of interest" description="Disordered" evidence="5">
    <location>
        <begin position="101"/>
        <end position="132"/>
    </location>
</feature>
<name>A0A3N4LCZ7_9PEZI</name>
<dbReference type="AlphaFoldDB" id="A0A3N4LCZ7"/>
<dbReference type="PRINTS" id="PR00080">
    <property type="entry name" value="SDRFAMILY"/>
</dbReference>
<evidence type="ECO:0000256" key="1">
    <source>
        <dbReference type="ARBA" id="ARBA00006484"/>
    </source>
</evidence>
<dbReference type="FunCoup" id="A0A3N4LCZ7">
    <property type="interactions" value="104"/>
</dbReference>
<dbReference type="GO" id="GO:0050664">
    <property type="term" value="F:oxidoreductase activity, acting on NAD(P)H, oxygen as acceptor"/>
    <property type="evidence" value="ECO:0007669"/>
    <property type="project" value="TreeGrafter"/>
</dbReference>